<dbReference type="SUPFAM" id="SSF50956">
    <property type="entry name" value="Thermostable phytase (3-phytase)"/>
    <property type="match status" value="1"/>
</dbReference>
<dbReference type="Gene3D" id="2.120.10.30">
    <property type="entry name" value="TolB, C-terminal domain"/>
    <property type="match status" value="2"/>
</dbReference>
<accession>A0A6C0L7Y9</accession>
<dbReference type="PANTHER" id="PTHR13833:SF71">
    <property type="entry name" value="NHL DOMAIN-CONTAINING PROTEIN"/>
    <property type="match status" value="1"/>
</dbReference>
<evidence type="ECO:0008006" key="2">
    <source>
        <dbReference type="Google" id="ProtNLM"/>
    </source>
</evidence>
<proteinExistence type="predicted"/>
<dbReference type="EMBL" id="MN740437">
    <property type="protein sequence ID" value="QHU26245.1"/>
    <property type="molecule type" value="Genomic_DNA"/>
</dbReference>
<sequence length="386" mass="40747">MYSPYTNTRYASDVTYRNSYKTRFIGYTVEQQNTVGAIINILGGSGAANEASEVTYLTLGRTMVTGEELEKILNTIVPAPPQPSSASLFYDPTIIPFSIAILPDGTIFVSDSSSTLYKIVNGAKVPVNTGITGPPQSFTGMVVSNGILYLLDTANSKVYIGNSQGTPFTPIAITGLVNPTKIQVSGTSMYFLEQGVSSIKMASTTGGAAVAITSTTTGFADGVPAQFNMPMGFVVDAEGQNLYVADTGNSLIRSLSLTTYAASTLAGNSTLYNGPTPTDNVGNRDGNGIHGENLVYYPEDITISPSGTIYIADTFNNNIRQLTGGNLTTIAGLAGTEPVYDISPPGYTDGLGVTIRWNMPSGIQYVNGALYIIEPVNHSVRILQIP</sequence>
<evidence type="ECO:0000313" key="1">
    <source>
        <dbReference type="EMBL" id="QHU26245.1"/>
    </source>
</evidence>
<reference evidence="1" key="1">
    <citation type="journal article" date="2020" name="Nature">
        <title>Giant virus diversity and host interactions through global metagenomics.</title>
        <authorList>
            <person name="Schulz F."/>
            <person name="Roux S."/>
            <person name="Paez-Espino D."/>
            <person name="Jungbluth S."/>
            <person name="Walsh D.A."/>
            <person name="Denef V.J."/>
            <person name="McMahon K.D."/>
            <person name="Konstantinidis K.T."/>
            <person name="Eloe-Fadrosh E.A."/>
            <person name="Kyrpides N.C."/>
            <person name="Woyke T."/>
        </authorList>
    </citation>
    <scope>NUCLEOTIDE SEQUENCE</scope>
    <source>
        <strain evidence="1">GVMAG-M-3300027759-16</strain>
    </source>
</reference>
<dbReference type="PANTHER" id="PTHR13833">
    <property type="match status" value="1"/>
</dbReference>
<protein>
    <recommendedName>
        <fullName evidence="2">NHL repeat containing protein</fullName>
    </recommendedName>
</protein>
<name>A0A6C0L7Y9_9ZZZZ</name>
<organism evidence="1">
    <name type="scientific">viral metagenome</name>
    <dbReference type="NCBI Taxonomy" id="1070528"/>
    <lineage>
        <taxon>unclassified sequences</taxon>
        <taxon>metagenomes</taxon>
        <taxon>organismal metagenomes</taxon>
    </lineage>
</organism>
<dbReference type="InterPro" id="IPR011042">
    <property type="entry name" value="6-blade_b-propeller_TolB-like"/>
</dbReference>
<dbReference type="AlphaFoldDB" id="A0A6C0L7Y9"/>
<dbReference type="SUPFAM" id="SSF101898">
    <property type="entry name" value="NHL repeat"/>
    <property type="match status" value="1"/>
</dbReference>